<organism evidence="1 2">
    <name type="scientific">Knipowitschia caucasica</name>
    <name type="common">Caucasian dwarf goby</name>
    <name type="synonym">Pomatoschistus caucasicus</name>
    <dbReference type="NCBI Taxonomy" id="637954"/>
    <lineage>
        <taxon>Eukaryota</taxon>
        <taxon>Metazoa</taxon>
        <taxon>Chordata</taxon>
        <taxon>Craniata</taxon>
        <taxon>Vertebrata</taxon>
        <taxon>Euteleostomi</taxon>
        <taxon>Actinopterygii</taxon>
        <taxon>Neopterygii</taxon>
        <taxon>Teleostei</taxon>
        <taxon>Neoteleostei</taxon>
        <taxon>Acanthomorphata</taxon>
        <taxon>Gobiaria</taxon>
        <taxon>Gobiiformes</taxon>
        <taxon>Gobioidei</taxon>
        <taxon>Gobiidae</taxon>
        <taxon>Gobiinae</taxon>
        <taxon>Knipowitschia</taxon>
    </lineage>
</organism>
<reference evidence="1 2" key="1">
    <citation type="submission" date="2024-04" db="EMBL/GenBank/DDBJ databases">
        <authorList>
            <person name="Waldvogel A.-M."/>
            <person name="Schoenle A."/>
        </authorList>
    </citation>
    <scope>NUCLEOTIDE SEQUENCE [LARGE SCALE GENOMIC DNA]</scope>
</reference>
<sequence length="155" mass="17076">MAYFYSAYPWGISVDLGVLHKFAQEKSPPVGDRAHWAAPVAAECMGLAPPENTSGRSPRVERWGPTLASRVLHRSTCLPQAMAPHVQDSRCVRNAVMYLCGGGGAWEDVGGCYYAPRGHYRAGRRGKTRHNNATTRFLPPPPAYQKTHSRIRLGC</sequence>
<keyword evidence="2" id="KW-1185">Reference proteome</keyword>
<gene>
    <name evidence="1" type="ORF">KC01_LOCUS14665</name>
</gene>
<dbReference type="Proteomes" id="UP001497482">
    <property type="component" value="Chromosome 16"/>
</dbReference>
<protein>
    <submittedName>
        <fullName evidence="1">Uncharacterized protein</fullName>
    </submittedName>
</protein>
<accession>A0AAV2K9R2</accession>
<evidence type="ECO:0000313" key="2">
    <source>
        <dbReference type="Proteomes" id="UP001497482"/>
    </source>
</evidence>
<dbReference type="AlphaFoldDB" id="A0AAV2K9R2"/>
<name>A0AAV2K9R2_KNICA</name>
<dbReference type="EMBL" id="OZ035838">
    <property type="protein sequence ID" value="CAL1584307.1"/>
    <property type="molecule type" value="Genomic_DNA"/>
</dbReference>
<proteinExistence type="predicted"/>
<evidence type="ECO:0000313" key="1">
    <source>
        <dbReference type="EMBL" id="CAL1584307.1"/>
    </source>
</evidence>